<proteinExistence type="predicted"/>
<feature type="compositionally biased region" description="Polar residues" evidence="1">
    <location>
        <begin position="29"/>
        <end position="41"/>
    </location>
</feature>
<keyword evidence="3" id="KW-1185">Reference proteome</keyword>
<evidence type="ECO:0000256" key="1">
    <source>
        <dbReference type="SAM" id="MobiDB-lite"/>
    </source>
</evidence>
<protein>
    <submittedName>
        <fullName evidence="2">Uncharacterized protein</fullName>
    </submittedName>
</protein>
<sequence length="61" mass="6462">MVPSPTKDVVLVSLKETVLELTDAAQDVEASTSHTNPNAATITEPFDDSSKSEAASEEEEV</sequence>
<comment type="caution">
    <text evidence="2">The sequence shown here is derived from an EMBL/GenBank/DDBJ whole genome shotgun (WGS) entry which is preliminary data.</text>
</comment>
<name>A0A392UX69_9FABA</name>
<dbReference type="Proteomes" id="UP000265520">
    <property type="component" value="Unassembled WGS sequence"/>
</dbReference>
<feature type="non-terminal residue" evidence="2">
    <location>
        <position position="61"/>
    </location>
</feature>
<feature type="region of interest" description="Disordered" evidence="1">
    <location>
        <begin position="25"/>
        <end position="61"/>
    </location>
</feature>
<dbReference type="AlphaFoldDB" id="A0A392UX69"/>
<accession>A0A392UX69</accession>
<evidence type="ECO:0000313" key="2">
    <source>
        <dbReference type="EMBL" id="MCI80447.1"/>
    </source>
</evidence>
<organism evidence="2 3">
    <name type="scientific">Trifolium medium</name>
    <dbReference type="NCBI Taxonomy" id="97028"/>
    <lineage>
        <taxon>Eukaryota</taxon>
        <taxon>Viridiplantae</taxon>
        <taxon>Streptophyta</taxon>
        <taxon>Embryophyta</taxon>
        <taxon>Tracheophyta</taxon>
        <taxon>Spermatophyta</taxon>
        <taxon>Magnoliopsida</taxon>
        <taxon>eudicotyledons</taxon>
        <taxon>Gunneridae</taxon>
        <taxon>Pentapetalae</taxon>
        <taxon>rosids</taxon>
        <taxon>fabids</taxon>
        <taxon>Fabales</taxon>
        <taxon>Fabaceae</taxon>
        <taxon>Papilionoideae</taxon>
        <taxon>50 kb inversion clade</taxon>
        <taxon>NPAAA clade</taxon>
        <taxon>Hologalegina</taxon>
        <taxon>IRL clade</taxon>
        <taxon>Trifolieae</taxon>
        <taxon>Trifolium</taxon>
    </lineage>
</organism>
<dbReference type="EMBL" id="LXQA010995805">
    <property type="protein sequence ID" value="MCI80447.1"/>
    <property type="molecule type" value="Genomic_DNA"/>
</dbReference>
<evidence type="ECO:0000313" key="3">
    <source>
        <dbReference type="Proteomes" id="UP000265520"/>
    </source>
</evidence>
<reference evidence="2 3" key="1">
    <citation type="journal article" date="2018" name="Front. Plant Sci.">
        <title>Red Clover (Trifolium pratense) and Zigzag Clover (T. medium) - A Picture of Genomic Similarities and Differences.</title>
        <authorList>
            <person name="Dluhosova J."/>
            <person name="Istvanek J."/>
            <person name="Nedelnik J."/>
            <person name="Repkova J."/>
        </authorList>
    </citation>
    <scope>NUCLEOTIDE SEQUENCE [LARGE SCALE GENOMIC DNA]</scope>
    <source>
        <strain evidence="3">cv. 10/8</strain>
        <tissue evidence="2">Leaf</tissue>
    </source>
</reference>